<gene>
    <name evidence="2" type="ORF">HMPREF2531_03461</name>
</gene>
<dbReference type="Gene3D" id="2.60.120.260">
    <property type="entry name" value="Galactose-binding domain-like"/>
    <property type="match status" value="1"/>
</dbReference>
<dbReference type="EMBL" id="LTDF01000135">
    <property type="protein sequence ID" value="KXT45805.1"/>
    <property type="molecule type" value="Genomic_DNA"/>
</dbReference>
<dbReference type="PATRIC" id="fig|329854.7.peg.3527"/>
<evidence type="ECO:0000259" key="1">
    <source>
        <dbReference type="Pfam" id="PF08522"/>
    </source>
</evidence>
<feature type="domain" description="BT-3987-like N-terminal" evidence="1">
    <location>
        <begin position="210"/>
        <end position="303"/>
    </location>
</feature>
<dbReference type="Gene3D" id="2.60.40.1740">
    <property type="entry name" value="hypothetical protein (bacova_03559)"/>
    <property type="match status" value="2"/>
</dbReference>
<evidence type="ECO:0000313" key="3">
    <source>
        <dbReference type="Proteomes" id="UP000070319"/>
    </source>
</evidence>
<organism evidence="2">
    <name type="scientific">Bacteroides intestinalis</name>
    <dbReference type="NCBI Taxonomy" id="329854"/>
    <lineage>
        <taxon>Bacteria</taxon>
        <taxon>Pseudomonadati</taxon>
        <taxon>Bacteroidota</taxon>
        <taxon>Bacteroidia</taxon>
        <taxon>Bacteroidales</taxon>
        <taxon>Bacteroidaceae</taxon>
        <taxon>Bacteroides</taxon>
    </lineage>
</organism>
<comment type="caution">
    <text evidence="2">The sequence shown here is derived from an EMBL/GenBank/DDBJ whole genome shotgun (WGS) entry which is preliminary data.</text>
</comment>
<proteinExistence type="predicted"/>
<sequence>MCKKVMNRLKTSLTDWGHNDYLGMKKSILYIALCLFSVLQISCEDNREEYLDDYSTILYFRNSGEIEHSIYKTEEETHYAVSIVKAGSDMSATTTVDMKVMDESMLAEYNENQGTRYKMLPSGCYSIKTGLLTFNATEMYKKVDLSFYTEAISVLQDEEQENEYIVPLFLSNSSDSINTEKKYMFIKPEVVTPVVSFEKTGYVMNAFPETGGDHIDLTLPLWLSIENKWSFDCYTEVDESLLEAYNQEQGGNLMLLPPASYIINEDGIVKMTPEGENRLSIKVSREGLSYGNYVLPLLLAGTSFEAIDVDPTKNTCLLGVSYVPDAESLTSIHLVENMISYHPNSICEGSVAELIDGDPGTYFHSDYSVGVALPHWLQFALPSEVSAFRFEYVTRNAGSHVVPHRVSLYGSTDGVEFRRIAVLSSELPYDVGQTYTSPVFVTGEKIKHIRMTVDESPSGSFALAEFRLWAL</sequence>
<accession>A0A139L2Y9</accession>
<dbReference type="AlphaFoldDB" id="A0A139L2Y9"/>
<feature type="domain" description="BT-3987-like N-terminal" evidence="1">
    <location>
        <begin position="55"/>
        <end position="176"/>
    </location>
</feature>
<dbReference type="SUPFAM" id="SSF49785">
    <property type="entry name" value="Galactose-binding domain-like"/>
    <property type="match status" value="1"/>
</dbReference>
<dbReference type="Proteomes" id="UP000070319">
    <property type="component" value="Unassembled WGS sequence"/>
</dbReference>
<dbReference type="Pfam" id="PF08522">
    <property type="entry name" value="BT_3987-like_N"/>
    <property type="match status" value="2"/>
</dbReference>
<protein>
    <submittedName>
        <fullName evidence="2">F5/8 type C domain protein</fullName>
    </submittedName>
</protein>
<evidence type="ECO:0000313" key="2">
    <source>
        <dbReference type="EMBL" id="KXT45805.1"/>
    </source>
</evidence>
<dbReference type="InterPro" id="IPR008979">
    <property type="entry name" value="Galactose-bd-like_sf"/>
</dbReference>
<dbReference type="InterPro" id="IPR013728">
    <property type="entry name" value="BT_3987-like_N"/>
</dbReference>
<reference evidence="2 3" key="1">
    <citation type="submission" date="2016-02" db="EMBL/GenBank/DDBJ databases">
        <authorList>
            <person name="Wen L."/>
            <person name="He K."/>
            <person name="Yang H."/>
        </authorList>
    </citation>
    <scope>NUCLEOTIDE SEQUENCE [LARGE SCALE GENOMIC DNA]</scope>
    <source>
        <strain evidence="2 3">KLE1704</strain>
    </source>
</reference>
<name>A0A139L2Y9_9BACE</name>